<evidence type="ECO:0000256" key="1">
    <source>
        <dbReference type="ARBA" id="ARBA00022679"/>
    </source>
</evidence>
<dbReference type="STRING" id="1157490.EL26_04250"/>
<name>A0A074LVZ3_9BACL</name>
<dbReference type="InterPro" id="IPR000182">
    <property type="entry name" value="GNAT_dom"/>
</dbReference>
<sequence>MVQMRPVRQTDERFLFDLYASTRQEEMSAWGWDDFMQQNFLTMQWNAQRMSYEAQFPDAHHHVLMVNEQPVGRLLVNQTPEELHIVDIALLPEARNRGVGSAVLQELQAQARSLGVPLKLRVLHTNPARRLYERLGFRVVHEDAMSRHMEWQETFSLDTTISER</sequence>
<protein>
    <recommendedName>
        <fullName evidence="3">N-acetyltransferase domain-containing protein</fullName>
    </recommendedName>
</protein>
<reference evidence="4 5" key="1">
    <citation type="journal article" date="2013" name="Int. J. Syst. Evol. Microbiol.">
        <title>Tumebacillus flagellatus sp. nov., an alpha-amylase/pullulanase-producing bacterium isolated from cassava wastewater.</title>
        <authorList>
            <person name="Wang Q."/>
            <person name="Xie N."/>
            <person name="Qin Y."/>
            <person name="Shen N."/>
            <person name="Zhu J."/>
            <person name="Mi H."/>
            <person name="Huang R."/>
        </authorList>
    </citation>
    <scope>NUCLEOTIDE SEQUENCE [LARGE SCALE GENOMIC DNA]</scope>
    <source>
        <strain evidence="4 5">GST4</strain>
    </source>
</reference>
<keyword evidence="5" id="KW-1185">Reference proteome</keyword>
<dbReference type="GO" id="GO:0016747">
    <property type="term" value="F:acyltransferase activity, transferring groups other than amino-acyl groups"/>
    <property type="evidence" value="ECO:0007669"/>
    <property type="project" value="InterPro"/>
</dbReference>
<dbReference type="OrthoDB" id="794462at2"/>
<dbReference type="InterPro" id="IPR050832">
    <property type="entry name" value="Bact_Acetyltransf"/>
</dbReference>
<feature type="domain" description="N-acetyltransferase" evidence="3">
    <location>
        <begin position="2"/>
        <end position="158"/>
    </location>
</feature>
<keyword evidence="1" id="KW-0808">Transferase</keyword>
<dbReference type="InterPro" id="IPR016181">
    <property type="entry name" value="Acyl_CoA_acyltransferase"/>
</dbReference>
<dbReference type="Gene3D" id="3.40.630.30">
    <property type="match status" value="1"/>
</dbReference>
<dbReference type="EMBL" id="JMIR01000003">
    <property type="protein sequence ID" value="KEO84735.1"/>
    <property type="molecule type" value="Genomic_DNA"/>
</dbReference>
<dbReference type="CDD" id="cd04301">
    <property type="entry name" value="NAT_SF"/>
    <property type="match status" value="1"/>
</dbReference>
<evidence type="ECO:0000313" key="4">
    <source>
        <dbReference type="EMBL" id="KEO84735.1"/>
    </source>
</evidence>
<keyword evidence="2" id="KW-0012">Acyltransferase</keyword>
<evidence type="ECO:0000256" key="2">
    <source>
        <dbReference type="ARBA" id="ARBA00023315"/>
    </source>
</evidence>
<dbReference type="PANTHER" id="PTHR43877">
    <property type="entry name" value="AMINOALKYLPHOSPHONATE N-ACETYLTRANSFERASE-RELATED-RELATED"/>
    <property type="match status" value="1"/>
</dbReference>
<comment type="caution">
    <text evidence="4">The sequence shown here is derived from an EMBL/GenBank/DDBJ whole genome shotgun (WGS) entry which is preliminary data.</text>
</comment>
<dbReference type="AlphaFoldDB" id="A0A074LVZ3"/>
<dbReference type="eggNOG" id="COG0456">
    <property type="taxonomic scope" value="Bacteria"/>
</dbReference>
<dbReference type="Pfam" id="PF00583">
    <property type="entry name" value="Acetyltransf_1"/>
    <property type="match status" value="1"/>
</dbReference>
<proteinExistence type="predicted"/>
<evidence type="ECO:0000313" key="5">
    <source>
        <dbReference type="Proteomes" id="UP000027931"/>
    </source>
</evidence>
<gene>
    <name evidence="4" type="ORF">EL26_04250</name>
</gene>
<organism evidence="4 5">
    <name type="scientific">Tumebacillus flagellatus</name>
    <dbReference type="NCBI Taxonomy" id="1157490"/>
    <lineage>
        <taxon>Bacteria</taxon>
        <taxon>Bacillati</taxon>
        <taxon>Bacillota</taxon>
        <taxon>Bacilli</taxon>
        <taxon>Bacillales</taxon>
        <taxon>Alicyclobacillaceae</taxon>
        <taxon>Tumebacillus</taxon>
    </lineage>
</organism>
<accession>A0A074LVZ3</accession>
<dbReference type="PROSITE" id="PS51186">
    <property type="entry name" value="GNAT"/>
    <property type="match status" value="1"/>
</dbReference>
<dbReference type="Proteomes" id="UP000027931">
    <property type="component" value="Unassembled WGS sequence"/>
</dbReference>
<evidence type="ECO:0000259" key="3">
    <source>
        <dbReference type="PROSITE" id="PS51186"/>
    </source>
</evidence>
<dbReference type="SUPFAM" id="SSF55729">
    <property type="entry name" value="Acyl-CoA N-acyltransferases (Nat)"/>
    <property type="match status" value="1"/>
</dbReference>